<dbReference type="PANTHER" id="PTHR41913:SF1">
    <property type="entry name" value="DUF1684 DOMAIN-CONTAINING PROTEIN"/>
    <property type="match status" value="1"/>
</dbReference>
<name>A0ABY6DAF9_9BACT</name>
<dbReference type="InterPro" id="IPR012467">
    <property type="entry name" value="DUF1684"/>
</dbReference>
<dbReference type="PANTHER" id="PTHR41913">
    <property type="entry name" value="DUF1684 DOMAIN-CONTAINING PROTEIN"/>
    <property type="match status" value="1"/>
</dbReference>
<dbReference type="EMBL" id="CP106735">
    <property type="protein sequence ID" value="UXX80840.1"/>
    <property type="molecule type" value="Genomic_DNA"/>
</dbReference>
<proteinExistence type="predicted"/>
<gene>
    <name evidence="1" type="ORF">N7E81_06970</name>
</gene>
<sequence length="280" mass="31571">MFYACQPSQPVLTEEYLKADAEYRAELTNGRNYYLKLVGLHPLVFGTNFFGVSDVNNIQLTGEGVPSTIGAIEFSDEGIWFTASDSISVRLAKNDSAVSRWVYAFDTTFNSPLLKYNNLEWQVIKRAEEYFLRVKDQNSELAKNFKGFEVYPLQSAYVVVADYQPFEEAQIETVNTQLGTEQQLEFVGALSFEWENDQYELTVGAEGFLAVGDQTNDDTTYGGGRYMYVPIPAEAGPVIVDFNRLYNPPCVYSKYTTCPLPPAQNLLPIKLEAGEKQLRL</sequence>
<accession>A0ABY6DAF9</accession>
<dbReference type="Pfam" id="PF07920">
    <property type="entry name" value="DUF1684"/>
    <property type="match status" value="1"/>
</dbReference>
<evidence type="ECO:0000313" key="1">
    <source>
        <dbReference type="EMBL" id="UXX80840.1"/>
    </source>
</evidence>
<protein>
    <submittedName>
        <fullName evidence="1">DUF1684 domain-containing protein</fullName>
    </submittedName>
</protein>
<reference evidence="1" key="1">
    <citation type="submission" date="2022-10" db="EMBL/GenBank/DDBJ databases">
        <title>Comparative genomics and taxonomic characterization of three novel marine species of genus Reichenbachiella exhibiting antioxidant and polysaccharide degradation activities.</title>
        <authorList>
            <person name="Muhammad N."/>
            <person name="Lee Y.-J."/>
            <person name="Ko J."/>
            <person name="Kim S.-G."/>
        </authorList>
    </citation>
    <scope>NUCLEOTIDE SEQUENCE</scope>
    <source>
        <strain evidence="1">Wsw4-B4</strain>
    </source>
</reference>
<dbReference type="Proteomes" id="UP001062165">
    <property type="component" value="Chromosome"/>
</dbReference>
<organism evidence="1 2">
    <name type="scientific">Reichenbachiella carrageenanivorans</name>
    <dbReference type="NCBI Taxonomy" id="2979869"/>
    <lineage>
        <taxon>Bacteria</taxon>
        <taxon>Pseudomonadati</taxon>
        <taxon>Bacteroidota</taxon>
        <taxon>Cytophagia</taxon>
        <taxon>Cytophagales</taxon>
        <taxon>Reichenbachiellaceae</taxon>
        <taxon>Reichenbachiella</taxon>
    </lineage>
</organism>
<keyword evidence="2" id="KW-1185">Reference proteome</keyword>
<evidence type="ECO:0000313" key="2">
    <source>
        <dbReference type="Proteomes" id="UP001062165"/>
    </source>
</evidence>
<dbReference type="RefSeq" id="WP_263052569.1">
    <property type="nucleotide sequence ID" value="NZ_CP106735.1"/>
</dbReference>